<feature type="non-terminal residue" evidence="1">
    <location>
        <position position="1"/>
    </location>
</feature>
<reference evidence="1 2" key="1">
    <citation type="submission" date="2023-05" db="EMBL/GenBank/DDBJ databases">
        <title>B98-5 Cell Line De Novo Hybrid Assembly: An Optical Mapping Approach.</title>
        <authorList>
            <person name="Kananen K."/>
            <person name="Auerbach J.A."/>
            <person name="Kautto E."/>
            <person name="Blachly J.S."/>
        </authorList>
    </citation>
    <scope>NUCLEOTIDE SEQUENCE [LARGE SCALE GENOMIC DNA]</scope>
    <source>
        <strain evidence="1">B95-8</strain>
        <tissue evidence="1">Cell line</tissue>
    </source>
</reference>
<keyword evidence="2" id="KW-1185">Reference proteome</keyword>
<sequence length="51" mass="5751">YEMKGTQVLVHVMWKTLQFEIVFWVLCRLGGCSPDGLEPGLDPERKPVGSC</sequence>
<organism evidence="1 2">
    <name type="scientific">Saguinus oedipus</name>
    <name type="common">Cotton-top tamarin</name>
    <name type="synonym">Oedipomidas oedipus</name>
    <dbReference type="NCBI Taxonomy" id="9490"/>
    <lineage>
        <taxon>Eukaryota</taxon>
        <taxon>Metazoa</taxon>
        <taxon>Chordata</taxon>
        <taxon>Craniata</taxon>
        <taxon>Vertebrata</taxon>
        <taxon>Euteleostomi</taxon>
        <taxon>Mammalia</taxon>
        <taxon>Eutheria</taxon>
        <taxon>Euarchontoglires</taxon>
        <taxon>Primates</taxon>
        <taxon>Haplorrhini</taxon>
        <taxon>Platyrrhini</taxon>
        <taxon>Cebidae</taxon>
        <taxon>Callitrichinae</taxon>
        <taxon>Saguinus</taxon>
    </lineage>
</organism>
<name>A0ABQ9TN43_SAGOE</name>
<accession>A0ABQ9TN43</accession>
<protein>
    <submittedName>
        <fullName evidence="1">Uncharacterized protein</fullName>
    </submittedName>
</protein>
<dbReference type="Proteomes" id="UP001266305">
    <property type="component" value="Unassembled WGS sequence"/>
</dbReference>
<proteinExistence type="predicted"/>
<evidence type="ECO:0000313" key="2">
    <source>
        <dbReference type="Proteomes" id="UP001266305"/>
    </source>
</evidence>
<evidence type="ECO:0000313" key="1">
    <source>
        <dbReference type="EMBL" id="KAK2086179.1"/>
    </source>
</evidence>
<comment type="caution">
    <text evidence="1">The sequence shown here is derived from an EMBL/GenBank/DDBJ whole genome shotgun (WGS) entry which is preliminary data.</text>
</comment>
<gene>
    <name evidence="1" type="ORF">P7K49_035604</name>
</gene>
<dbReference type="EMBL" id="JASSZA010000020">
    <property type="protein sequence ID" value="KAK2086179.1"/>
    <property type="molecule type" value="Genomic_DNA"/>
</dbReference>